<evidence type="ECO:0000313" key="2">
    <source>
        <dbReference type="EMBL" id="ARS90663.1"/>
    </source>
</evidence>
<protein>
    <recommendedName>
        <fullName evidence="1">DNA-directed RNA polymerase subunit Rpo4</fullName>
        <ecNumber evidence="1">2.7.7.6</ecNumber>
    </recommendedName>
    <alternativeName>
        <fullName evidence="1">DNA-directed RNA polymerase subunit F</fullName>
    </alternativeName>
</protein>
<dbReference type="GeneID" id="32895134"/>
<keyword evidence="1" id="KW-0804">Transcription</keyword>
<dbReference type="GO" id="GO:0005737">
    <property type="term" value="C:cytoplasm"/>
    <property type="evidence" value="ECO:0007669"/>
    <property type="project" value="UniProtKB-SubCell"/>
</dbReference>
<dbReference type="SUPFAM" id="SSF47819">
    <property type="entry name" value="HRDC-like"/>
    <property type="match status" value="1"/>
</dbReference>
<dbReference type="InterPro" id="IPR010924">
    <property type="entry name" value="Rpo4"/>
</dbReference>
<evidence type="ECO:0000256" key="1">
    <source>
        <dbReference type="HAMAP-Rule" id="MF_00864"/>
    </source>
</evidence>
<dbReference type="AlphaFoldDB" id="A0A2Z2HV60"/>
<dbReference type="GO" id="GO:0003899">
    <property type="term" value="F:DNA-directed RNA polymerase activity"/>
    <property type="evidence" value="ECO:0007669"/>
    <property type="project" value="UniProtKB-UniRule"/>
</dbReference>
<dbReference type="KEGG" id="naj:B1756_13620"/>
<organism evidence="2 3">
    <name type="scientific">Natrarchaeobaculum aegyptiacum</name>
    <dbReference type="NCBI Taxonomy" id="745377"/>
    <lineage>
        <taxon>Archaea</taxon>
        <taxon>Methanobacteriati</taxon>
        <taxon>Methanobacteriota</taxon>
        <taxon>Stenosarchaea group</taxon>
        <taxon>Halobacteria</taxon>
        <taxon>Halobacteriales</taxon>
        <taxon>Natrialbaceae</taxon>
        <taxon>Natrarchaeobaculum</taxon>
    </lineage>
</organism>
<comment type="function">
    <text evidence="1">DNA-dependent RNA polymerase (RNAP) catalyzes the transcription of DNA into RNA using the four ribonucleoside triphosphates as substrates. This subunit is less well bound than the others.</text>
</comment>
<name>A0A2Z2HV60_9EURY</name>
<dbReference type="Pfam" id="PF03874">
    <property type="entry name" value="RNA_pol_Rpb4"/>
    <property type="match status" value="1"/>
</dbReference>
<keyword evidence="1" id="KW-0808">Transferase</keyword>
<evidence type="ECO:0000313" key="3">
    <source>
        <dbReference type="Proteomes" id="UP000250088"/>
    </source>
</evidence>
<proteinExistence type="inferred from homology"/>
<dbReference type="PANTHER" id="PTHR39646:SF1">
    <property type="entry name" value="DNA-DIRECTED RNA POLYMERASE SUBUNIT RPO4"/>
    <property type="match status" value="1"/>
</dbReference>
<dbReference type="InterPro" id="IPR005574">
    <property type="entry name" value="Rpb4/RPC9"/>
</dbReference>
<keyword evidence="1" id="KW-0963">Cytoplasm</keyword>
<dbReference type="EC" id="2.7.7.6" evidence="1"/>
<comment type="subunit">
    <text evidence="1">Part of the RNA polymerase complex. Forms a stalk with Rpo7 that extends from the main structure.</text>
</comment>
<gene>
    <name evidence="1" type="primary">rpo4</name>
    <name evidence="1" type="synonym">rpoF</name>
    <name evidence="2" type="ORF">B1756_13620</name>
</gene>
<keyword evidence="1" id="KW-0548">Nucleotidyltransferase</keyword>
<dbReference type="GO" id="GO:0000166">
    <property type="term" value="F:nucleotide binding"/>
    <property type="evidence" value="ECO:0007669"/>
    <property type="project" value="InterPro"/>
</dbReference>
<comment type="catalytic activity">
    <reaction evidence="1">
        <text>RNA(n) + a ribonucleoside 5'-triphosphate = RNA(n+1) + diphosphate</text>
        <dbReference type="Rhea" id="RHEA:21248"/>
        <dbReference type="Rhea" id="RHEA-COMP:14527"/>
        <dbReference type="Rhea" id="RHEA-COMP:17342"/>
        <dbReference type="ChEBI" id="CHEBI:33019"/>
        <dbReference type="ChEBI" id="CHEBI:61557"/>
        <dbReference type="ChEBI" id="CHEBI:140395"/>
        <dbReference type="EC" id="2.7.7.6"/>
    </reaction>
</comment>
<keyword evidence="3" id="KW-1185">Reference proteome</keyword>
<dbReference type="Proteomes" id="UP000250088">
    <property type="component" value="Chromosome"/>
</dbReference>
<dbReference type="GO" id="GO:0000428">
    <property type="term" value="C:DNA-directed RNA polymerase complex"/>
    <property type="evidence" value="ECO:0007669"/>
    <property type="project" value="UniProtKB-KW"/>
</dbReference>
<dbReference type="InterPro" id="IPR044876">
    <property type="entry name" value="HRDC_dom_sf"/>
</dbReference>
<reference evidence="3" key="1">
    <citation type="submission" date="2017-02" db="EMBL/GenBank/DDBJ databases">
        <title>Natronthermophilus aegyptiacus gen. nov.,sp. nov., an aerobic, extremely halophilic alkalithermophilic archaeon isolated from the athalassohaline Wadi An Natrun, Egypt.</title>
        <authorList>
            <person name="Zhao B."/>
        </authorList>
    </citation>
    <scope>NUCLEOTIDE SEQUENCE [LARGE SCALE GENOMIC DNA]</scope>
    <source>
        <strain evidence="3">JW/NM-HA 15</strain>
    </source>
</reference>
<keyword evidence="1 2" id="KW-0240">DNA-directed RNA polymerase</keyword>
<dbReference type="OrthoDB" id="25158at2157"/>
<dbReference type="GO" id="GO:0006352">
    <property type="term" value="P:DNA-templated transcription initiation"/>
    <property type="evidence" value="ECO:0007669"/>
    <property type="project" value="InterPro"/>
</dbReference>
<dbReference type="PANTHER" id="PTHR39646">
    <property type="entry name" value="RNA POLYMERASE RPB4"/>
    <property type="match status" value="1"/>
</dbReference>
<sequence length="118" mass="13640">MTIFKEIVDEEYLTVSEAKELLADIEAERALDEERELRYELARAIEHVNRFAVLDPEDAQALANDLQELEKVDEPTAYKIANLLPRNRDELRSVFAQQRYSLSGDELDEILNLVAQYA</sequence>
<accession>A0A2Z2HV60</accession>
<dbReference type="HAMAP" id="MF_00864">
    <property type="entry name" value="RNApol_arch_Rpo4"/>
    <property type="match status" value="1"/>
</dbReference>
<dbReference type="EMBL" id="CP019893">
    <property type="protein sequence ID" value="ARS90663.1"/>
    <property type="molecule type" value="Genomic_DNA"/>
</dbReference>
<dbReference type="InterPro" id="IPR010997">
    <property type="entry name" value="HRDC-like_sf"/>
</dbReference>
<comment type="subcellular location">
    <subcellularLocation>
        <location evidence="1">Cytoplasm</location>
    </subcellularLocation>
</comment>
<dbReference type="PIRSF" id="PIRSF005053">
    <property type="entry name" value="RNA_pol_F_arch"/>
    <property type="match status" value="1"/>
</dbReference>
<comment type="similarity">
    <text evidence="1">Belongs to the eukaryotic RPB4 RNA polymerase subunit family.</text>
</comment>
<dbReference type="RefSeq" id="WP_086889036.1">
    <property type="nucleotide sequence ID" value="NZ_CP019893.1"/>
</dbReference>
<dbReference type="NCBIfam" id="NF011550">
    <property type="entry name" value="PRK14981.1-1"/>
    <property type="match status" value="1"/>
</dbReference>
<dbReference type="Gene3D" id="1.10.150.80">
    <property type="entry name" value="HRDC domain"/>
    <property type="match status" value="1"/>
</dbReference>
<dbReference type="Gene3D" id="6.10.140.10">
    <property type="match status" value="1"/>
</dbReference>